<evidence type="ECO:0000256" key="2">
    <source>
        <dbReference type="ARBA" id="ARBA00022905"/>
    </source>
</evidence>
<evidence type="ECO:0000256" key="4">
    <source>
        <dbReference type="HAMAP-Rule" id="MF_00654"/>
    </source>
</evidence>
<comment type="similarity">
    <text evidence="4">Belongs to the PqqC family.</text>
</comment>
<dbReference type="PANTHER" id="PTHR40279:SF3">
    <property type="entry name" value="4-AMINOBENZOATE SYNTHASE"/>
    <property type="match status" value="1"/>
</dbReference>
<evidence type="ECO:0000259" key="6">
    <source>
        <dbReference type="Pfam" id="PF03070"/>
    </source>
</evidence>
<organism evidence="7 8">
    <name type="scientific">Streptomyces aurantiogriseus</name>
    <dbReference type="NCBI Taxonomy" id="66870"/>
    <lineage>
        <taxon>Bacteria</taxon>
        <taxon>Bacillati</taxon>
        <taxon>Actinomycetota</taxon>
        <taxon>Actinomycetes</taxon>
        <taxon>Kitasatosporales</taxon>
        <taxon>Streptomycetaceae</taxon>
        <taxon>Streptomyces</taxon>
    </lineage>
</organism>
<evidence type="ECO:0000256" key="1">
    <source>
        <dbReference type="ARBA" id="ARBA00004948"/>
    </source>
</evidence>
<feature type="domain" description="Thiaminase-2/PQQC" evidence="6">
    <location>
        <begin position="19"/>
        <end position="229"/>
    </location>
</feature>
<evidence type="ECO:0000313" key="7">
    <source>
        <dbReference type="EMBL" id="GGR62797.1"/>
    </source>
</evidence>
<reference evidence="7" key="2">
    <citation type="submission" date="2020-09" db="EMBL/GenBank/DDBJ databases">
        <authorList>
            <person name="Sun Q."/>
            <person name="Ohkuma M."/>
        </authorList>
    </citation>
    <scope>NUCLEOTIDE SEQUENCE</scope>
    <source>
        <strain evidence="7">JCM 4346</strain>
    </source>
</reference>
<dbReference type="GO" id="GO:0033732">
    <property type="term" value="F:pyrroloquinoline-quinone synthase activity"/>
    <property type="evidence" value="ECO:0007669"/>
    <property type="project" value="UniProtKB-EC"/>
</dbReference>
<evidence type="ECO:0000256" key="3">
    <source>
        <dbReference type="ARBA" id="ARBA00023002"/>
    </source>
</evidence>
<dbReference type="SUPFAM" id="SSF48613">
    <property type="entry name" value="Heme oxygenase-like"/>
    <property type="match status" value="1"/>
</dbReference>
<reference evidence="7" key="1">
    <citation type="journal article" date="2014" name="Int. J. Syst. Evol. Microbiol.">
        <title>Complete genome sequence of Corynebacterium casei LMG S-19264T (=DSM 44701T), isolated from a smear-ripened cheese.</title>
        <authorList>
            <consortium name="US DOE Joint Genome Institute (JGI-PGF)"/>
            <person name="Walter F."/>
            <person name="Albersmeier A."/>
            <person name="Kalinowski J."/>
            <person name="Ruckert C."/>
        </authorList>
    </citation>
    <scope>NUCLEOTIDE SEQUENCE</scope>
    <source>
        <strain evidence="7">JCM 4346</strain>
    </source>
</reference>
<dbReference type="InterPro" id="IPR016084">
    <property type="entry name" value="Haem_Oase-like_multi-hlx"/>
</dbReference>
<comment type="function">
    <text evidence="4">Ring cyclization and eight-electron oxidation of 3a-(2-amino-2-carboxyethyl)-4,5-dioxo-4,5,6,7,8,9-hexahydroquinoline-7,9-dicarboxylic-acid to PQQ.</text>
</comment>
<dbReference type="EC" id="1.3.3.11" evidence="4"/>
<dbReference type="Gene3D" id="1.20.910.10">
    <property type="entry name" value="Heme oxygenase-like"/>
    <property type="match status" value="1"/>
</dbReference>
<feature type="compositionally biased region" description="Basic and acidic residues" evidence="5">
    <location>
        <begin position="241"/>
        <end position="266"/>
    </location>
</feature>
<dbReference type="Proteomes" id="UP000658320">
    <property type="component" value="Unassembled WGS sequence"/>
</dbReference>
<comment type="caution">
    <text evidence="7">The sequence shown here is derived from an EMBL/GenBank/DDBJ whole genome shotgun (WGS) entry which is preliminary data.</text>
</comment>
<dbReference type="EMBL" id="BMSX01000044">
    <property type="protein sequence ID" value="GGR62797.1"/>
    <property type="molecule type" value="Genomic_DNA"/>
</dbReference>
<dbReference type="PANTHER" id="PTHR40279">
    <property type="entry name" value="PQQC-LIKE PROTEIN"/>
    <property type="match status" value="1"/>
</dbReference>
<comment type="pathway">
    <text evidence="1">Cofactor biosynthesis; thiamine diphosphate biosynthesis.</text>
</comment>
<evidence type="ECO:0000256" key="5">
    <source>
        <dbReference type="SAM" id="MobiDB-lite"/>
    </source>
</evidence>
<dbReference type="InterPro" id="IPR011845">
    <property type="entry name" value="PqqC"/>
</dbReference>
<name>A0A918FP71_9ACTN</name>
<feature type="compositionally biased region" description="Basic and acidic residues" evidence="5">
    <location>
        <begin position="273"/>
        <end position="296"/>
    </location>
</feature>
<dbReference type="Pfam" id="PF03070">
    <property type="entry name" value="TENA_THI-4"/>
    <property type="match status" value="1"/>
</dbReference>
<dbReference type="GO" id="GO:0018189">
    <property type="term" value="P:pyrroloquinoline quinone biosynthetic process"/>
    <property type="evidence" value="ECO:0007669"/>
    <property type="project" value="UniProtKB-UniRule"/>
</dbReference>
<proteinExistence type="inferred from homology"/>
<accession>A0A918FP71</accession>
<keyword evidence="2 4" id="KW-0884">PQQ biosynthesis</keyword>
<dbReference type="InterPro" id="IPR039068">
    <property type="entry name" value="PqqC-like"/>
</dbReference>
<protein>
    <recommendedName>
        <fullName evidence="4">Pyrroloquinoline-quinone synthase</fullName>
        <ecNumber evidence="4">1.3.3.11</ecNumber>
    </recommendedName>
    <alternativeName>
        <fullName evidence="4">Coenzyme PQQ synthesis protein C</fullName>
    </alternativeName>
    <alternativeName>
        <fullName evidence="4">Pyrroloquinoline quinone biosynthesis protein C</fullName>
    </alternativeName>
</protein>
<sequence>MTTALAAPTAPWSPTEFEARLRAVGQERYHDRHPFNVRMHEGDLSPVEVRRWIANRFHYQRHIPVKDALITAKLDSPRLRRMWLRRIEDHDGRREGEGGIERWLRLGEAAGLDRGSLLAADSVLPGVRLAVEGYVNFCRLRPPLEAVAASLTELTAPDLMRRRIDAFERHYSWIAPSGLAYFRTRVDQGRRDSGEALALVLEWARTREDQERAVAALTFKCDVLWTLLDAVQQAAEEDEAGRENRAGRRDGADGPELDSRPWREGRPVAGSRPELDGRPELGGRSELDSRPWREGRPAPGSRPAQDGRPWRGSRVGRV</sequence>
<comment type="pathway">
    <text evidence="4">Cofactor biosynthesis; pyrroloquinoline quinone biosynthesis.</text>
</comment>
<keyword evidence="8" id="KW-1185">Reference proteome</keyword>
<evidence type="ECO:0000313" key="8">
    <source>
        <dbReference type="Proteomes" id="UP000658320"/>
    </source>
</evidence>
<keyword evidence="3 4" id="KW-0560">Oxidoreductase</keyword>
<dbReference type="AlphaFoldDB" id="A0A918FP71"/>
<feature type="region of interest" description="Disordered" evidence="5">
    <location>
        <begin position="236"/>
        <end position="318"/>
    </location>
</feature>
<dbReference type="HAMAP" id="MF_00654">
    <property type="entry name" value="PQQ_syn_PqqC"/>
    <property type="match status" value="1"/>
</dbReference>
<dbReference type="InterPro" id="IPR004305">
    <property type="entry name" value="Thiaminase-2/PQQC"/>
</dbReference>
<comment type="catalytic activity">
    <reaction evidence="4">
        <text>6-(2-amino-2-carboxyethyl)-7,8-dioxo-1,2,3,4,7,8-hexahydroquinoline-2,4-dicarboxylate + 3 O2 = pyrroloquinoline quinone + 2 H2O2 + 2 H2O + H(+)</text>
        <dbReference type="Rhea" id="RHEA:10692"/>
        <dbReference type="ChEBI" id="CHEBI:15377"/>
        <dbReference type="ChEBI" id="CHEBI:15378"/>
        <dbReference type="ChEBI" id="CHEBI:15379"/>
        <dbReference type="ChEBI" id="CHEBI:16240"/>
        <dbReference type="ChEBI" id="CHEBI:58442"/>
        <dbReference type="ChEBI" id="CHEBI:58778"/>
        <dbReference type="EC" id="1.3.3.11"/>
    </reaction>
</comment>
<dbReference type="NCBIfam" id="TIGR02111">
    <property type="entry name" value="PQQ_syn_pqqC"/>
    <property type="match status" value="1"/>
</dbReference>
<gene>
    <name evidence="4" type="primary">pqqC</name>
    <name evidence="7" type="ORF">GCM10010251_94380</name>
</gene>